<protein>
    <submittedName>
        <fullName evidence="1">Uncharacterized protein</fullName>
    </submittedName>
</protein>
<evidence type="ECO:0000313" key="2">
    <source>
        <dbReference type="Proteomes" id="UP001259832"/>
    </source>
</evidence>
<comment type="caution">
    <text evidence="1">The sequence shown here is derived from an EMBL/GenBank/DDBJ whole genome shotgun (WGS) entry which is preliminary data.</text>
</comment>
<dbReference type="EMBL" id="JASMQC010000039">
    <property type="protein sequence ID" value="KAK1930497.1"/>
    <property type="molecule type" value="Genomic_DNA"/>
</dbReference>
<keyword evidence="2" id="KW-1185">Reference proteome</keyword>
<sequence>MDSFASEYRNVSSCSRGMSVLAKMPKRGVFVHSSSYSAQLGLQWLIHFVAVLKDFVREFASALLFESSGLSYSVIHYSKS</sequence>
<proteinExistence type="predicted"/>
<gene>
    <name evidence="1" type="ORF">P3T76_014168</name>
</gene>
<name>A0AAD9G211_9STRA</name>
<evidence type="ECO:0000313" key="1">
    <source>
        <dbReference type="EMBL" id="KAK1930497.1"/>
    </source>
</evidence>
<dbReference type="AlphaFoldDB" id="A0AAD9G211"/>
<accession>A0AAD9G211</accession>
<organism evidence="1 2">
    <name type="scientific">Phytophthora citrophthora</name>
    <dbReference type="NCBI Taxonomy" id="4793"/>
    <lineage>
        <taxon>Eukaryota</taxon>
        <taxon>Sar</taxon>
        <taxon>Stramenopiles</taxon>
        <taxon>Oomycota</taxon>
        <taxon>Peronosporomycetes</taxon>
        <taxon>Peronosporales</taxon>
        <taxon>Peronosporaceae</taxon>
        <taxon>Phytophthora</taxon>
    </lineage>
</organism>
<dbReference type="Proteomes" id="UP001259832">
    <property type="component" value="Unassembled WGS sequence"/>
</dbReference>
<reference evidence="1" key="1">
    <citation type="submission" date="2023-08" db="EMBL/GenBank/DDBJ databases">
        <title>Reference Genome Resource for the Citrus Pathogen Phytophthora citrophthora.</title>
        <authorList>
            <person name="Moller H."/>
            <person name="Coetzee B."/>
            <person name="Rose L.J."/>
            <person name="Van Niekerk J.M."/>
        </authorList>
    </citation>
    <scope>NUCLEOTIDE SEQUENCE</scope>
    <source>
        <strain evidence="1">STE-U-9442</strain>
    </source>
</reference>